<evidence type="ECO:0000313" key="3">
    <source>
        <dbReference type="Proteomes" id="UP000051276"/>
    </source>
</evidence>
<dbReference type="PATRIC" id="fig|54398.4.peg.1901"/>
<dbReference type="SUPFAM" id="SSF55282">
    <property type="entry name" value="RL5-like"/>
    <property type="match status" value="1"/>
</dbReference>
<gene>
    <name evidence="2" type="ORF">Ga0076813_15175</name>
</gene>
<comment type="caution">
    <text evidence="2">The sequence shown here is derived from an EMBL/GenBank/DDBJ whole genome shotgun (WGS) entry which is preliminary data.</text>
</comment>
<dbReference type="InterPro" id="IPR022803">
    <property type="entry name" value="Ribosomal_uL5_dom_sf"/>
</dbReference>
<sequence>MSRLQQHYSDAVVQQLMDKFKYNSVMQVPRITKITL</sequence>
<dbReference type="Proteomes" id="UP000051276">
    <property type="component" value="Unassembled WGS sequence"/>
</dbReference>
<dbReference type="AlphaFoldDB" id="A0A0T5Z8R9"/>
<reference evidence="2 3" key="1">
    <citation type="submission" date="2015-11" db="EMBL/GenBank/DDBJ databases">
        <title>The genome of Candidatus Endoriftia persephone in Ridgeia piscesae and population structure of the North Eastern Pacific vestimentiferan symbionts.</title>
        <authorList>
            <person name="Perez M."/>
            <person name="Juniper K.S."/>
        </authorList>
    </citation>
    <scope>NUCLEOTIDE SEQUENCE [LARGE SCALE GENOMIC DNA]</scope>
    <source>
        <strain evidence="2">Ind10</strain>
    </source>
</reference>
<dbReference type="EMBL" id="LMXI01000177">
    <property type="protein sequence ID" value="KRT59300.1"/>
    <property type="molecule type" value="Genomic_DNA"/>
</dbReference>
<feature type="non-terminal residue" evidence="2">
    <location>
        <position position="36"/>
    </location>
</feature>
<name>A0A0T5Z8R9_9GAMM</name>
<protein>
    <recommendedName>
        <fullName evidence="1">50S ribosomal protein L5</fullName>
    </recommendedName>
</protein>
<dbReference type="Gene3D" id="3.30.1440.10">
    <property type="match status" value="1"/>
</dbReference>
<organism evidence="2 3">
    <name type="scientific">endosymbiont of Ridgeia piscesae</name>
    <dbReference type="NCBI Taxonomy" id="54398"/>
    <lineage>
        <taxon>Bacteria</taxon>
        <taxon>Pseudomonadati</taxon>
        <taxon>Pseudomonadota</taxon>
        <taxon>Gammaproteobacteria</taxon>
        <taxon>sulfur-oxidizing symbionts</taxon>
    </lineage>
</organism>
<evidence type="ECO:0000313" key="2">
    <source>
        <dbReference type="EMBL" id="KRT59300.1"/>
    </source>
</evidence>
<proteinExistence type="predicted"/>
<accession>A0A0T5Z8R9</accession>
<evidence type="ECO:0000256" key="1">
    <source>
        <dbReference type="ARBA" id="ARBA00035461"/>
    </source>
</evidence>